<organism evidence="1">
    <name type="scientific">Cacopsylla melanoneura</name>
    <dbReference type="NCBI Taxonomy" id="428564"/>
    <lineage>
        <taxon>Eukaryota</taxon>
        <taxon>Metazoa</taxon>
        <taxon>Ecdysozoa</taxon>
        <taxon>Arthropoda</taxon>
        <taxon>Hexapoda</taxon>
        <taxon>Insecta</taxon>
        <taxon>Pterygota</taxon>
        <taxon>Neoptera</taxon>
        <taxon>Paraneoptera</taxon>
        <taxon>Hemiptera</taxon>
        <taxon>Sternorrhyncha</taxon>
        <taxon>Psylloidea</taxon>
        <taxon>Psyllidae</taxon>
        <taxon>Psyllinae</taxon>
        <taxon>Cacopsylla</taxon>
    </lineage>
</organism>
<dbReference type="EMBL" id="HBUF01457435">
    <property type="protein sequence ID" value="CAG6743984.1"/>
    <property type="molecule type" value="Transcribed_RNA"/>
</dbReference>
<sequence>MPSAFSKVFLRGTFLDRFCTNRFFYTNNTYNMGVLEFKSPPIRIYIIIYYPGSTPGILVVSCIRYKFHFFPIGTYTTKKNKRLVVHWKRELEKIFYHGEIALQGT</sequence>
<accession>A0A8D9E963</accession>
<reference evidence="1" key="1">
    <citation type="submission" date="2021-05" db="EMBL/GenBank/DDBJ databases">
        <authorList>
            <person name="Alioto T."/>
            <person name="Alioto T."/>
            <person name="Gomez Garrido J."/>
        </authorList>
    </citation>
    <scope>NUCLEOTIDE SEQUENCE</scope>
</reference>
<evidence type="ECO:0000313" key="1">
    <source>
        <dbReference type="EMBL" id="CAG6743984.1"/>
    </source>
</evidence>
<name>A0A8D9E963_9HEMI</name>
<dbReference type="EMBL" id="HBUF01457437">
    <property type="protein sequence ID" value="CAG6743985.1"/>
    <property type="molecule type" value="Transcribed_RNA"/>
</dbReference>
<dbReference type="AlphaFoldDB" id="A0A8D9E963"/>
<protein>
    <submittedName>
        <fullName evidence="1">Uncharacterized protein</fullName>
    </submittedName>
</protein>
<proteinExistence type="predicted"/>